<feature type="compositionally biased region" description="Basic and acidic residues" evidence="4">
    <location>
        <begin position="210"/>
        <end position="219"/>
    </location>
</feature>
<evidence type="ECO:0000256" key="1">
    <source>
        <dbReference type="ARBA" id="ARBA00022617"/>
    </source>
</evidence>
<proteinExistence type="predicted"/>
<dbReference type="InterPro" id="IPR016053">
    <property type="entry name" value="Haem_Oase-like"/>
</dbReference>
<keyword evidence="1" id="KW-0349">Heme</keyword>
<dbReference type="RefSeq" id="WP_091550144.1">
    <property type="nucleotide sequence ID" value="NZ_FNPH01000001.1"/>
</dbReference>
<evidence type="ECO:0000256" key="2">
    <source>
        <dbReference type="ARBA" id="ARBA00022723"/>
    </source>
</evidence>
<dbReference type="Gene3D" id="1.20.910.10">
    <property type="entry name" value="Heme oxygenase-like"/>
    <property type="match status" value="1"/>
</dbReference>
<dbReference type="GO" id="GO:0046872">
    <property type="term" value="F:metal ion binding"/>
    <property type="evidence" value="ECO:0007669"/>
    <property type="project" value="UniProtKB-KW"/>
</dbReference>
<evidence type="ECO:0000256" key="3">
    <source>
        <dbReference type="ARBA" id="ARBA00023004"/>
    </source>
</evidence>
<dbReference type="GO" id="GO:0042167">
    <property type="term" value="P:heme catabolic process"/>
    <property type="evidence" value="ECO:0007669"/>
    <property type="project" value="TreeGrafter"/>
</dbReference>
<keyword evidence="6" id="KW-1185">Reference proteome</keyword>
<dbReference type="PANTHER" id="PTHR10720">
    <property type="entry name" value="HEME OXYGENASE"/>
    <property type="match status" value="1"/>
</dbReference>
<protein>
    <submittedName>
        <fullName evidence="5">Heme oxygenase</fullName>
    </submittedName>
</protein>
<dbReference type="AlphaFoldDB" id="A0A1H3FU45"/>
<dbReference type="PRINTS" id="PR00088">
    <property type="entry name" value="HAEMOXYGNASE"/>
</dbReference>
<dbReference type="Proteomes" id="UP000242415">
    <property type="component" value="Unassembled WGS sequence"/>
</dbReference>
<feature type="region of interest" description="Disordered" evidence="4">
    <location>
        <begin position="210"/>
        <end position="236"/>
    </location>
</feature>
<dbReference type="GO" id="GO:0006979">
    <property type="term" value="P:response to oxidative stress"/>
    <property type="evidence" value="ECO:0007669"/>
    <property type="project" value="TreeGrafter"/>
</dbReference>
<name>A0A1H3FU45_9ACTN</name>
<feature type="compositionally biased region" description="Low complexity" evidence="4">
    <location>
        <begin position="220"/>
        <end position="229"/>
    </location>
</feature>
<evidence type="ECO:0000313" key="5">
    <source>
        <dbReference type="EMBL" id="SDX94623.1"/>
    </source>
</evidence>
<dbReference type="Pfam" id="PF01126">
    <property type="entry name" value="Heme_oxygenase"/>
    <property type="match status" value="1"/>
</dbReference>
<dbReference type="PANTHER" id="PTHR10720:SF0">
    <property type="entry name" value="HEME OXYGENASE"/>
    <property type="match status" value="1"/>
</dbReference>
<dbReference type="OrthoDB" id="5493802at2"/>
<dbReference type="SUPFAM" id="SSF48613">
    <property type="entry name" value="Heme oxygenase-like"/>
    <property type="match status" value="1"/>
</dbReference>
<dbReference type="STRING" id="405436.SAMN05444365_101165"/>
<dbReference type="GO" id="GO:0004392">
    <property type="term" value="F:heme oxygenase (decyclizing) activity"/>
    <property type="evidence" value="ECO:0007669"/>
    <property type="project" value="InterPro"/>
</dbReference>
<dbReference type="InterPro" id="IPR016084">
    <property type="entry name" value="Haem_Oase-like_multi-hlx"/>
</dbReference>
<evidence type="ECO:0000256" key="4">
    <source>
        <dbReference type="SAM" id="MobiDB-lite"/>
    </source>
</evidence>
<dbReference type="EMBL" id="FNPH01000001">
    <property type="protein sequence ID" value="SDX94623.1"/>
    <property type="molecule type" value="Genomic_DNA"/>
</dbReference>
<gene>
    <name evidence="5" type="ORF">SAMN05444365_101165</name>
</gene>
<accession>A0A1H3FU45</accession>
<dbReference type="CDD" id="cd19165">
    <property type="entry name" value="HemeO"/>
    <property type="match status" value="1"/>
</dbReference>
<dbReference type="GO" id="GO:0006788">
    <property type="term" value="P:heme oxidation"/>
    <property type="evidence" value="ECO:0007669"/>
    <property type="project" value="InterPro"/>
</dbReference>
<dbReference type="GO" id="GO:0020037">
    <property type="term" value="F:heme binding"/>
    <property type="evidence" value="ECO:0007669"/>
    <property type="project" value="TreeGrafter"/>
</dbReference>
<reference evidence="6" key="1">
    <citation type="submission" date="2016-10" db="EMBL/GenBank/DDBJ databases">
        <authorList>
            <person name="Varghese N."/>
            <person name="Submissions S."/>
        </authorList>
    </citation>
    <scope>NUCLEOTIDE SEQUENCE [LARGE SCALE GENOMIC DNA]</scope>
    <source>
        <strain evidence="6">DSM 45245</strain>
    </source>
</reference>
<keyword evidence="2" id="KW-0479">Metal-binding</keyword>
<evidence type="ECO:0000313" key="6">
    <source>
        <dbReference type="Proteomes" id="UP000242415"/>
    </source>
</evidence>
<keyword evidence="3" id="KW-0408">Iron</keyword>
<organism evidence="5 6">
    <name type="scientific">Micromonospora pattaloongensis</name>
    <dbReference type="NCBI Taxonomy" id="405436"/>
    <lineage>
        <taxon>Bacteria</taxon>
        <taxon>Bacillati</taxon>
        <taxon>Actinomycetota</taxon>
        <taxon>Actinomycetes</taxon>
        <taxon>Micromonosporales</taxon>
        <taxon>Micromonosporaceae</taxon>
        <taxon>Micromonospora</taxon>
    </lineage>
</organism>
<sequence>MSTPTSSFSARLRGFAWHDPQAAAAGRYWSALVAGELGRDRYADHLAQHWFVYEVLEEAADAMRRDRLAGPFVDDALSRLPALRADLEFLLGSAWAERITPRRATGEYVARLREVCWRSPAWFVAHHYTRCLGDLQRGVLNAEAIAKAYGLTGGRGLSFHRYPAIRDPDRYESDYRERLDALALDPTALAGLVGEVGVAHRHTYALLADLGREPGDDRPPSAAAFARSRQVSPAQA</sequence>
<dbReference type="InterPro" id="IPR002051">
    <property type="entry name" value="Haem_Oase"/>
</dbReference>